<dbReference type="PANTHER" id="PTHR13618">
    <property type="entry name" value="LEUCINE ZIPPER CONTAINING TRANSCRIPTION FACTOR LZF1"/>
    <property type="match status" value="1"/>
</dbReference>
<evidence type="ECO:0000256" key="1">
    <source>
        <dbReference type="ARBA" id="ARBA00005535"/>
    </source>
</evidence>
<evidence type="ECO:0000313" key="2">
    <source>
        <dbReference type="EMBL" id="CAF2825287.1"/>
    </source>
</evidence>
<dbReference type="OrthoDB" id="66510at2759"/>
<protein>
    <submittedName>
        <fullName evidence="2">(salmon louse) hypothetical protein</fullName>
    </submittedName>
</protein>
<accession>A0A7R8CL42</accession>
<dbReference type="EMBL" id="HG994592">
    <property type="protein sequence ID" value="CAF2825287.1"/>
    <property type="molecule type" value="Genomic_DNA"/>
</dbReference>
<comment type="similarity">
    <text evidence="1">Belongs to the rogdi family.</text>
</comment>
<gene>
    <name evidence="2" type="ORF">LSAA_4040</name>
</gene>
<organism evidence="2 3">
    <name type="scientific">Lepeophtheirus salmonis</name>
    <name type="common">Salmon louse</name>
    <name type="synonym">Caligus salmonis</name>
    <dbReference type="NCBI Taxonomy" id="72036"/>
    <lineage>
        <taxon>Eukaryota</taxon>
        <taxon>Metazoa</taxon>
        <taxon>Ecdysozoa</taxon>
        <taxon>Arthropoda</taxon>
        <taxon>Crustacea</taxon>
        <taxon>Multicrustacea</taxon>
        <taxon>Hexanauplia</taxon>
        <taxon>Copepoda</taxon>
        <taxon>Siphonostomatoida</taxon>
        <taxon>Caligidae</taxon>
        <taxon>Lepeophtheirus</taxon>
    </lineage>
</organism>
<proteinExistence type="inferred from homology"/>
<dbReference type="InterPro" id="IPR028241">
    <property type="entry name" value="RAVE2/Rogdi"/>
</dbReference>
<dbReference type="Pfam" id="PF10259">
    <property type="entry name" value="Rogdi_lz"/>
    <property type="match status" value="1"/>
</dbReference>
<evidence type="ECO:0000313" key="3">
    <source>
        <dbReference type="Proteomes" id="UP000675881"/>
    </source>
</evidence>
<dbReference type="Proteomes" id="UP000675881">
    <property type="component" value="Chromosome 13"/>
</dbReference>
<keyword evidence="3" id="KW-1185">Reference proteome</keyword>
<sequence>MSTTTAEIIEKAEIDSLEKEYDCFPQSGSHEGPQRLGHKSPPDVEKYVLSVPSTTPTDQVKVVVTVTGDAITHADINLKEDHPWRLQQIQDSGNHLSYAIDAFNAVENDYAFKSAKELECYLNRISSFLLKSRAALINPRKRTLEELQKNKNVKGFQPPVPSDLALSFYVQNWRLIFAVYHIITEKGVSKFNRYQAECVIPWINDVLLLLTVGLQTAQQLKDKIHVFQQYQDLQIST</sequence>
<dbReference type="AlphaFoldDB" id="A0A7R8CL42"/>
<dbReference type="PANTHER" id="PTHR13618:SF1">
    <property type="entry name" value="PROTEIN ROGDI HOMOLOG"/>
    <property type="match status" value="1"/>
</dbReference>
<name>A0A7R8CL42_LEPSM</name>
<reference evidence="2" key="1">
    <citation type="submission" date="2021-02" db="EMBL/GenBank/DDBJ databases">
        <authorList>
            <person name="Bekaert M."/>
        </authorList>
    </citation>
    <scope>NUCLEOTIDE SEQUENCE</scope>
    <source>
        <strain evidence="2">IoA-00</strain>
    </source>
</reference>
<dbReference type="GO" id="GO:0043291">
    <property type="term" value="C:RAVE complex"/>
    <property type="evidence" value="ECO:0007669"/>
    <property type="project" value="TreeGrafter"/>
</dbReference>